<evidence type="ECO:0000256" key="1">
    <source>
        <dbReference type="ARBA" id="ARBA00004370"/>
    </source>
</evidence>
<keyword evidence="7" id="KW-1185">Reference proteome</keyword>
<evidence type="ECO:0000313" key="7">
    <source>
        <dbReference type="Proteomes" id="UP000828390"/>
    </source>
</evidence>
<reference evidence="6" key="1">
    <citation type="journal article" date="2019" name="bioRxiv">
        <title>The Genome of the Zebra Mussel, Dreissena polymorpha: A Resource for Invasive Species Research.</title>
        <authorList>
            <person name="McCartney M.A."/>
            <person name="Auch B."/>
            <person name="Kono T."/>
            <person name="Mallez S."/>
            <person name="Zhang Y."/>
            <person name="Obille A."/>
            <person name="Becker A."/>
            <person name="Abrahante J.E."/>
            <person name="Garbe J."/>
            <person name="Badalamenti J.P."/>
            <person name="Herman A."/>
            <person name="Mangelson H."/>
            <person name="Liachko I."/>
            <person name="Sullivan S."/>
            <person name="Sone E.D."/>
            <person name="Koren S."/>
            <person name="Silverstein K.A.T."/>
            <person name="Beckman K.B."/>
            <person name="Gohl D.M."/>
        </authorList>
    </citation>
    <scope>NUCLEOTIDE SEQUENCE</scope>
    <source>
        <strain evidence="6">Duluth1</strain>
        <tissue evidence="6">Whole animal</tissue>
    </source>
</reference>
<protein>
    <submittedName>
        <fullName evidence="6">Uncharacterized protein</fullName>
    </submittedName>
</protein>
<dbReference type="PANTHER" id="PTHR48020">
    <property type="entry name" value="PROTON MYO-INOSITOL COTRANSPORTER"/>
    <property type="match status" value="1"/>
</dbReference>
<dbReference type="Gene3D" id="1.20.1250.20">
    <property type="entry name" value="MFS general substrate transporter like domains"/>
    <property type="match status" value="1"/>
</dbReference>
<comment type="subcellular location">
    <subcellularLocation>
        <location evidence="1">Membrane</location>
    </subcellularLocation>
</comment>
<dbReference type="Proteomes" id="UP000828390">
    <property type="component" value="Unassembled WGS sequence"/>
</dbReference>
<proteinExistence type="predicted"/>
<dbReference type="GO" id="GO:0005366">
    <property type="term" value="F:myo-inositol:proton symporter activity"/>
    <property type="evidence" value="ECO:0007669"/>
    <property type="project" value="TreeGrafter"/>
</dbReference>
<evidence type="ECO:0000256" key="2">
    <source>
        <dbReference type="ARBA" id="ARBA00022448"/>
    </source>
</evidence>
<dbReference type="GO" id="GO:0016324">
    <property type="term" value="C:apical plasma membrane"/>
    <property type="evidence" value="ECO:0007669"/>
    <property type="project" value="TreeGrafter"/>
</dbReference>
<evidence type="ECO:0000256" key="3">
    <source>
        <dbReference type="ARBA" id="ARBA00022692"/>
    </source>
</evidence>
<sequence>MLGLSGVPAVLQFLGFIFMPESPRWLIVSRQEELARRVLQTIRGQLDIEEEYESIKTSCAESEANAQMSRMCIMECVLTHRLL</sequence>
<dbReference type="AlphaFoldDB" id="A0A9D4RVW4"/>
<comment type="caution">
    <text evidence="6">The sequence shown here is derived from an EMBL/GenBank/DDBJ whole genome shotgun (WGS) entry which is preliminary data.</text>
</comment>
<dbReference type="SUPFAM" id="SSF103473">
    <property type="entry name" value="MFS general substrate transporter"/>
    <property type="match status" value="1"/>
</dbReference>
<keyword evidence="4" id="KW-1133">Transmembrane helix</keyword>
<dbReference type="InterPro" id="IPR036259">
    <property type="entry name" value="MFS_trans_sf"/>
</dbReference>
<dbReference type="PANTHER" id="PTHR48020:SF12">
    <property type="entry name" value="PROTON MYO-INOSITOL COTRANSPORTER"/>
    <property type="match status" value="1"/>
</dbReference>
<keyword evidence="2" id="KW-0813">Transport</keyword>
<organism evidence="6 7">
    <name type="scientific">Dreissena polymorpha</name>
    <name type="common">Zebra mussel</name>
    <name type="synonym">Mytilus polymorpha</name>
    <dbReference type="NCBI Taxonomy" id="45954"/>
    <lineage>
        <taxon>Eukaryota</taxon>
        <taxon>Metazoa</taxon>
        <taxon>Spiralia</taxon>
        <taxon>Lophotrochozoa</taxon>
        <taxon>Mollusca</taxon>
        <taxon>Bivalvia</taxon>
        <taxon>Autobranchia</taxon>
        <taxon>Heteroconchia</taxon>
        <taxon>Euheterodonta</taxon>
        <taxon>Imparidentia</taxon>
        <taxon>Neoheterodontei</taxon>
        <taxon>Myida</taxon>
        <taxon>Dreissenoidea</taxon>
        <taxon>Dreissenidae</taxon>
        <taxon>Dreissena</taxon>
    </lineage>
</organism>
<evidence type="ECO:0000256" key="5">
    <source>
        <dbReference type="ARBA" id="ARBA00023136"/>
    </source>
</evidence>
<name>A0A9D4RVW4_DREPO</name>
<keyword evidence="3" id="KW-0812">Transmembrane</keyword>
<dbReference type="EMBL" id="JAIWYP010000001">
    <property type="protein sequence ID" value="KAH3880845.1"/>
    <property type="molecule type" value="Genomic_DNA"/>
</dbReference>
<keyword evidence="5" id="KW-0472">Membrane</keyword>
<reference evidence="6" key="2">
    <citation type="submission" date="2020-11" db="EMBL/GenBank/DDBJ databases">
        <authorList>
            <person name="McCartney M.A."/>
            <person name="Auch B."/>
            <person name="Kono T."/>
            <person name="Mallez S."/>
            <person name="Becker A."/>
            <person name="Gohl D.M."/>
            <person name="Silverstein K.A.T."/>
            <person name="Koren S."/>
            <person name="Bechman K.B."/>
            <person name="Herman A."/>
            <person name="Abrahante J.E."/>
            <person name="Garbe J."/>
        </authorList>
    </citation>
    <scope>NUCLEOTIDE SEQUENCE</scope>
    <source>
        <strain evidence="6">Duluth1</strain>
        <tissue evidence="6">Whole animal</tissue>
    </source>
</reference>
<gene>
    <name evidence="6" type="ORF">DPMN_004767</name>
</gene>
<accession>A0A9D4RVW4</accession>
<dbReference type="InterPro" id="IPR050814">
    <property type="entry name" value="Myo-inositol_Transporter"/>
</dbReference>
<evidence type="ECO:0000313" key="6">
    <source>
        <dbReference type="EMBL" id="KAH3880845.1"/>
    </source>
</evidence>
<dbReference type="InterPro" id="IPR005828">
    <property type="entry name" value="MFS_sugar_transport-like"/>
</dbReference>
<dbReference type="Pfam" id="PF00083">
    <property type="entry name" value="Sugar_tr"/>
    <property type="match status" value="1"/>
</dbReference>
<evidence type="ECO:0000256" key="4">
    <source>
        <dbReference type="ARBA" id="ARBA00022989"/>
    </source>
</evidence>